<dbReference type="EMBL" id="CP034464">
    <property type="protein sequence ID" value="AZP13787.1"/>
    <property type="molecule type" value="Genomic_DNA"/>
</dbReference>
<evidence type="ECO:0000313" key="2">
    <source>
        <dbReference type="Proteomes" id="UP000275663"/>
    </source>
</evidence>
<keyword evidence="2" id="KW-1185">Reference proteome</keyword>
<dbReference type="Gene3D" id="3.40.190.10">
    <property type="entry name" value="Periplasmic binding protein-like II"/>
    <property type="match status" value="2"/>
</dbReference>
<sequence>MRIKSVFISSIFLLLTATQLIALAQESEIVRFPRLSAAVDPNEVYIHELLQLALKNSKTSYQLAPSEGKMQQARSIYEMTKAVGNVDLLWTMATDERQTQMIAIKIPIDKGLIGWRIPLLKKERSQIFEKVSTLRHLSTYSAGQEHDWPDVPILKENGLPVVTSTSYEALFNMLQGGRFDYFPRSMFEIWNEFSSHPKHDLHIDEHIILHYPAAYYFFVTPRRPKLAEDLRVGLEAMIKDGSFEKLFKKHNQISIDRANIKHRTIIELDNPLFHLDKSNGYRPELWFQP</sequence>
<gene>
    <name evidence="1" type="ORF">EJN92_18410</name>
</gene>
<reference evidence="1 2" key="1">
    <citation type="journal article" date="2011" name="Int. J. Syst. Evol. Microbiol.">
        <title>Description of Undibacterium oligocarboniphilum sp. nov., isolated from purified water, and Undibacterium pigrum strain CCUG 49012 as the type strain of Undibacterium parvum sp. nov., and emended descriptions of the genus Undibacterium and the species Undibacterium pigrum.</title>
        <authorList>
            <person name="Eder W."/>
            <person name="Wanner G."/>
            <person name="Ludwig W."/>
            <person name="Busse H.J."/>
            <person name="Ziemke-Kageler F."/>
            <person name="Lang E."/>
        </authorList>
    </citation>
    <scope>NUCLEOTIDE SEQUENCE [LARGE SCALE GENOMIC DNA]</scope>
    <source>
        <strain evidence="1 2">DSM 23061</strain>
    </source>
</reference>
<organism evidence="1 2">
    <name type="scientific">Undibacterium parvum</name>
    <dbReference type="NCBI Taxonomy" id="401471"/>
    <lineage>
        <taxon>Bacteria</taxon>
        <taxon>Pseudomonadati</taxon>
        <taxon>Pseudomonadota</taxon>
        <taxon>Betaproteobacteria</taxon>
        <taxon>Burkholderiales</taxon>
        <taxon>Oxalobacteraceae</taxon>
        <taxon>Undibacterium</taxon>
    </lineage>
</organism>
<accession>A0A3S9HNW9</accession>
<dbReference type="OrthoDB" id="547680at2"/>
<dbReference type="RefSeq" id="WP_126129156.1">
    <property type="nucleotide sequence ID" value="NZ_CP034464.1"/>
</dbReference>
<evidence type="ECO:0000313" key="1">
    <source>
        <dbReference type="EMBL" id="AZP13787.1"/>
    </source>
</evidence>
<dbReference type="KEGG" id="upv:EJN92_18410"/>
<dbReference type="AlphaFoldDB" id="A0A3S9HNW9"/>
<name>A0A3S9HNW9_9BURK</name>
<dbReference type="Proteomes" id="UP000275663">
    <property type="component" value="Chromosome"/>
</dbReference>
<proteinExistence type="predicted"/>
<protein>
    <submittedName>
        <fullName evidence="1">Transporter substrate-binding domain-containing protein</fullName>
    </submittedName>
</protein>
<dbReference type="SUPFAM" id="SSF53850">
    <property type="entry name" value="Periplasmic binding protein-like II"/>
    <property type="match status" value="1"/>
</dbReference>